<accession>A0A813GJL3</accession>
<dbReference type="InterPro" id="IPR007201">
    <property type="entry name" value="Mei2-like_Rrm_C"/>
</dbReference>
<dbReference type="GO" id="GO:0003676">
    <property type="term" value="F:nucleic acid binding"/>
    <property type="evidence" value="ECO:0007669"/>
    <property type="project" value="InterPro"/>
</dbReference>
<sequence length="383" mass="43231">MELLPSSAVLAAAGESRTVRRRRLRKLQWRRSRSPARKRLGRGPAAGGTDSESDCQGVGRPEFQPHHASSVPRRCLGSSVLEGPVSTVMLRHIPCRYTQGSLLMEIDQLGFAGAYDFFYLPMDTRNKTSVGYAFINFTDPVAATRFMRVMDEYRFQRHLSEKIAEASPAQLQGLRQNVAHFASCAVLRARDSKCRPIVLQHGFRRDFAQLWAELQREDEEQEEQEQDQEQEQKQQQQQEQEQQQHQQQQQQTQPLGGSTEELGRLWSEDPFHVQVRRSLEDAVAELLRQSDPAKLAEKAVEDNNNNHNKKNNNNNNKHNSDPQKGSSVEDKVGVGSWVEEAFLALAQEEQFPGQSWVAEAFLKLAAGGCTPSTPVGRRKVASS</sequence>
<reference evidence="3" key="1">
    <citation type="submission" date="2021-02" db="EMBL/GenBank/DDBJ databases">
        <authorList>
            <person name="Dougan E. K."/>
            <person name="Rhodes N."/>
            <person name="Thang M."/>
            <person name="Chan C."/>
        </authorList>
    </citation>
    <scope>NUCLEOTIDE SEQUENCE</scope>
</reference>
<dbReference type="Pfam" id="PF04059">
    <property type="entry name" value="RRM_2"/>
    <property type="match status" value="1"/>
</dbReference>
<feature type="non-terminal residue" evidence="3">
    <location>
        <position position="383"/>
    </location>
</feature>
<dbReference type="AlphaFoldDB" id="A0A813GJL3"/>
<dbReference type="Proteomes" id="UP000654075">
    <property type="component" value="Unassembled WGS sequence"/>
</dbReference>
<evidence type="ECO:0000313" key="4">
    <source>
        <dbReference type="Proteomes" id="UP000654075"/>
    </source>
</evidence>
<protein>
    <recommendedName>
        <fullName evidence="2">Mei2-like C-terminal RNA recognition motif domain-containing protein</fullName>
    </recommendedName>
</protein>
<feature type="region of interest" description="Disordered" evidence="1">
    <location>
        <begin position="215"/>
        <end position="261"/>
    </location>
</feature>
<dbReference type="EMBL" id="CAJNNV010028629">
    <property type="protein sequence ID" value="CAE8625289.1"/>
    <property type="molecule type" value="Genomic_DNA"/>
</dbReference>
<keyword evidence="4" id="KW-1185">Reference proteome</keyword>
<comment type="caution">
    <text evidence="3">The sequence shown here is derived from an EMBL/GenBank/DDBJ whole genome shotgun (WGS) entry which is preliminary data.</text>
</comment>
<evidence type="ECO:0000259" key="2">
    <source>
        <dbReference type="Pfam" id="PF04059"/>
    </source>
</evidence>
<proteinExistence type="predicted"/>
<feature type="domain" description="Mei2-like C-terminal RNA recognition motif" evidence="2">
    <location>
        <begin position="86"/>
        <end position="181"/>
    </location>
</feature>
<evidence type="ECO:0000313" key="3">
    <source>
        <dbReference type="EMBL" id="CAE8625289.1"/>
    </source>
</evidence>
<dbReference type="OrthoDB" id="417481at2759"/>
<dbReference type="CDD" id="cd12277">
    <property type="entry name" value="RRM3_MEI2_EAR1_like"/>
    <property type="match status" value="1"/>
</dbReference>
<feature type="compositionally biased region" description="Low complexity" evidence="1">
    <location>
        <begin position="303"/>
        <end position="317"/>
    </location>
</feature>
<name>A0A813GJL3_POLGL</name>
<feature type="region of interest" description="Disordered" evidence="1">
    <location>
        <begin position="26"/>
        <end position="70"/>
    </location>
</feature>
<evidence type="ECO:0000256" key="1">
    <source>
        <dbReference type="SAM" id="MobiDB-lite"/>
    </source>
</evidence>
<organism evidence="3 4">
    <name type="scientific">Polarella glacialis</name>
    <name type="common">Dinoflagellate</name>
    <dbReference type="NCBI Taxonomy" id="89957"/>
    <lineage>
        <taxon>Eukaryota</taxon>
        <taxon>Sar</taxon>
        <taxon>Alveolata</taxon>
        <taxon>Dinophyceae</taxon>
        <taxon>Suessiales</taxon>
        <taxon>Suessiaceae</taxon>
        <taxon>Polarella</taxon>
    </lineage>
</organism>
<feature type="compositionally biased region" description="Acidic residues" evidence="1">
    <location>
        <begin position="216"/>
        <end position="229"/>
    </location>
</feature>
<feature type="compositionally biased region" description="Low complexity" evidence="1">
    <location>
        <begin position="233"/>
        <end position="253"/>
    </location>
</feature>
<dbReference type="InterPro" id="IPR035979">
    <property type="entry name" value="RBD_domain_sf"/>
</dbReference>
<gene>
    <name evidence="3" type="ORF">PGLA1383_LOCUS42295</name>
</gene>
<feature type="region of interest" description="Disordered" evidence="1">
    <location>
        <begin position="301"/>
        <end position="332"/>
    </location>
</feature>
<dbReference type="SUPFAM" id="SSF54928">
    <property type="entry name" value="RNA-binding domain, RBD"/>
    <property type="match status" value="1"/>
</dbReference>
<feature type="compositionally biased region" description="Basic residues" evidence="1">
    <location>
        <begin position="26"/>
        <end position="41"/>
    </location>
</feature>